<comment type="caution">
    <text evidence="2">The sequence shown here is derived from an EMBL/GenBank/DDBJ whole genome shotgun (WGS) entry which is preliminary data.</text>
</comment>
<dbReference type="AlphaFoldDB" id="A0A133QN30"/>
<keyword evidence="1" id="KW-0732">Signal</keyword>
<dbReference type="InterPro" id="IPR027375">
    <property type="entry name" value="DKNYY"/>
</dbReference>
<dbReference type="Proteomes" id="UP000070533">
    <property type="component" value="Unassembled WGS sequence"/>
</dbReference>
<organism evidence="2 3">
    <name type="scientific">Prevotella corporis</name>
    <dbReference type="NCBI Taxonomy" id="28128"/>
    <lineage>
        <taxon>Bacteria</taxon>
        <taxon>Pseudomonadati</taxon>
        <taxon>Bacteroidota</taxon>
        <taxon>Bacteroidia</taxon>
        <taxon>Bacteroidales</taxon>
        <taxon>Prevotellaceae</taxon>
        <taxon>Prevotella</taxon>
    </lineage>
</organism>
<proteinExistence type="predicted"/>
<protein>
    <recommendedName>
        <fullName evidence="4">DKNYY family protein</fullName>
    </recommendedName>
</protein>
<dbReference type="EMBL" id="LRQG01000010">
    <property type="protein sequence ID" value="KXA44290.1"/>
    <property type="molecule type" value="Genomic_DNA"/>
</dbReference>
<evidence type="ECO:0008006" key="4">
    <source>
        <dbReference type="Google" id="ProtNLM"/>
    </source>
</evidence>
<keyword evidence="3" id="KW-1185">Reference proteome</keyword>
<dbReference type="Pfam" id="PF13644">
    <property type="entry name" value="DKNYY"/>
    <property type="match status" value="1"/>
</dbReference>
<accession>A0A133QN30</accession>
<dbReference type="OrthoDB" id="2652472at2"/>
<feature type="chain" id="PRO_5007458739" description="DKNYY family protein" evidence="1">
    <location>
        <begin position="30"/>
        <end position="216"/>
    </location>
</feature>
<feature type="signal peptide" evidence="1">
    <location>
        <begin position="1"/>
        <end position="29"/>
    </location>
</feature>
<dbReference type="eggNOG" id="ENOG50331TX">
    <property type="taxonomic scope" value="Bacteria"/>
</dbReference>
<sequence>MKTHRSLGNILRTLLVCLLLQGSVAIVKAQSQQGDYFVENGIAFYRGEPFGNVDLPTFIELGFGYAKDRYNVYFRGEIMEFVDPLTFRLKVPQWPQPDYDDSYYDSGDYRRSGYMVTSNAVLFRGRIVEKANPDSFKELGGEYARDTFRAYYMGRIMENANPDALHYLGEGYAANTFRVYYMGKIVEQANPDSFKLLQNGYAEDTFHTYYRGKKVN</sequence>
<evidence type="ECO:0000313" key="3">
    <source>
        <dbReference type="Proteomes" id="UP000070533"/>
    </source>
</evidence>
<dbReference type="RefSeq" id="WP_082745746.1">
    <property type="nucleotide sequence ID" value="NZ_KQ957189.1"/>
</dbReference>
<dbReference type="PATRIC" id="fig|28128.5.peg.206"/>
<reference evidence="3" key="1">
    <citation type="submission" date="2016-01" db="EMBL/GenBank/DDBJ databases">
        <authorList>
            <person name="Mitreva M."/>
            <person name="Pepin K.H."/>
            <person name="Mihindukulasuriya K.A."/>
            <person name="Fulton R."/>
            <person name="Fronick C."/>
            <person name="O'Laughlin M."/>
            <person name="Miner T."/>
            <person name="Herter B."/>
            <person name="Rosa B.A."/>
            <person name="Cordes M."/>
            <person name="Tomlinson C."/>
            <person name="Wollam A."/>
            <person name="Palsikar V.B."/>
            <person name="Mardis E.R."/>
            <person name="Wilson R.K."/>
        </authorList>
    </citation>
    <scope>NUCLEOTIDE SEQUENCE [LARGE SCALE GENOMIC DNA]</scope>
    <source>
        <strain evidence="3">MJR7716</strain>
    </source>
</reference>
<evidence type="ECO:0000313" key="2">
    <source>
        <dbReference type="EMBL" id="KXA44290.1"/>
    </source>
</evidence>
<dbReference type="STRING" id="28128.HMPREF3226_00207"/>
<gene>
    <name evidence="2" type="ORF">HMPREF3226_00207</name>
</gene>
<evidence type="ECO:0000256" key="1">
    <source>
        <dbReference type="SAM" id="SignalP"/>
    </source>
</evidence>
<name>A0A133QN30_9BACT</name>